<feature type="non-terminal residue" evidence="8">
    <location>
        <position position="1"/>
    </location>
</feature>
<dbReference type="Gene3D" id="2.60.40.1940">
    <property type="match status" value="1"/>
</dbReference>
<evidence type="ECO:0000313" key="8">
    <source>
        <dbReference type="EMBL" id="TRY65992.1"/>
    </source>
</evidence>
<dbReference type="InterPro" id="IPR008993">
    <property type="entry name" value="TIMP-like_OB-fold"/>
</dbReference>
<dbReference type="InterPro" id="IPR001134">
    <property type="entry name" value="Netrin_domain"/>
</dbReference>
<dbReference type="InterPro" id="IPR001599">
    <property type="entry name" value="Macroglobln_a2"/>
</dbReference>
<dbReference type="FunFam" id="2.60.40.10:FF:000155">
    <property type="entry name" value="complement C3 isoform X1"/>
    <property type="match status" value="1"/>
</dbReference>
<comment type="caution">
    <text evidence="8">The sequence shown here is derived from an EMBL/GenBank/DDBJ whole genome shotgun (WGS) entry which is preliminary data.</text>
</comment>
<proteinExistence type="predicted"/>
<keyword evidence="9" id="KW-1185">Reference proteome</keyword>
<dbReference type="PROSITE" id="PS50189">
    <property type="entry name" value="NTR"/>
    <property type="match status" value="1"/>
</dbReference>
<dbReference type="Pfam" id="PF17791">
    <property type="entry name" value="MG3"/>
    <property type="match status" value="1"/>
</dbReference>
<evidence type="ECO:0000256" key="1">
    <source>
        <dbReference type="ARBA" id="ARBA00004613"/>
    </source>
</evidence>
<evidence type="ECO:0000256" key="3">
    <source>
        <dbReference type="ARBA" id="ARBA00022966"/>
    </source>
</evidence>
<dbReference type="OrthoDB" id="6359008at2759"/>
<evidence type="ECO:0000256" key="4">
    <source>
        <dbReference type="ARBA" id="ARBA00023157"/>
    </source>
</evidence>
<dbReference type="Gene3D" id="2.60.40.690">
    <property type="entry name" value="Alpha-macroglobulin, receptor-binding domain"/>
    <property type="match status" value="1"/>
</dbReference>
<dbReference type="SMART" id="SM01360">
    <property type="entry name" value="A2M"/>
    <property type="match status" value="1"/>
</dbReference>
<dbReference type="Pfam" id="PF07703">
    <property type="entry name" value="A2M_BRD"/>
    <property type="match status" value="1"/>
</dbReference>
<reference evidence="8 9" key="1">
    <citation type="journal article" date="2019" name="Sci. Data">
        <title>Hybrid genome assembly and annotation of Danionella translucida.</title>
        <authorList>
            <person name="Kadobianskyi M."/>
            <person name="Schulze L."/>
            <person name="Schuelke M."/>
            <person name="Judkewitz B."/>
        </authorList>
    </citation>
    <scope>NUCLEOTIDE SEQUENCE [LARGE SCALE GENOMIC DNA]</scope>
    <source>
        <strain evidence="8 9">Bolton</strain>
    </source>
</reference>
<dbReference type="Gene3D" id="1.50.10.20">
    <property type="match status" value="1"/>
</dbReference>
<dbReference type="InterPro" id="IPR013783">
    <property type="entry name" value="Ig-like_fold"/>
</dbReference>
<gene>
    <name evidence="8" type="ORF">DNTS_003772</name>
</gene>
<dbReference type="GO" id="GO:0004866">
    <property type="term" value="F:endopeptidase inhibitor activity"/>
    <property type="evidence" value="ECO:0007669"/>
    <property type="project" value="InterPro"/>
</dbReference>
<keyword evidence="5" id="KW-0732">Signal</keyword>
<evidence type="ECO:0000313" key="9">
    <source>
        <dbReference type="Proteomes" id="UP000316079"/>
    </source>
</evidence>
<feature type="domain" description="NTR" evidence="7">
    <location>
        <begin position="1417"/>
        <end position="1549"/>
    </location>
</feature>
<dbReference type="FunFam" id="2.60.40.1940:FF:000001">
    <property type="entry name" value="Complement component C3"/>
    <property type="match status" value="1"/>
</dbReference>
<dbReference type="SUPFAM" id="SSF50242">
    <property type="entry name" value="TIMP-like"/>
    <property type="match status" value="1"/>
</dbReference>
<organism evidence="8 9">
    <name type="scientific">Danionella cerebrum</name>
    <dbReference type="NCBI Taxonomy" id="2873325"/>
    <lineage>
        <taxon>Eukaryota</taxon>
        <taxon>Metazoa</taxon>
        <taxon>Chordata</taxon>
        <taxon>Craniata</taxon>
        <taxon>Vertebrata</taxon>
        <taxon>Euteleostomi</taxon>
        <taxon>Actinopterygii</taxon>
        <taxon>Neopterygii</taxon>
        <taxon>Teleostei</taxon>
        <taxon>Ostariophysi</taxon>
        <taxon>Cypriniformes</taxon>
        <taxon>Danionidae</taxon>
        <taxon>Danioninae</taxon>
        <taxon>Danionella</taxon>
    </lineage>
</organism>
<accession>A0A553NKP2</accession>
<dbReference type="PANTHER" id="PTHR11412">
    <property type="entry name" value="MACROGLOBULIN / COMPLEMENT"/>
    <property type="match status" value="1"/>
</dbReference>
<dbReference type="SMART" id="SM00104">
    <property type="entry name" value="ANATO"/>
    <property type="match status" value="1"/>
</dbReference>
<dbReference type="EMBL" id="SRMA01026879">
    <property type="protein sequence ID" value="TRY65992.1"/>
    <property type="molecule type" value="Genomic_DNA"/>
</dbReference>
<dbReference type="Gene3D" id="2.20.130.20">
    <property type="match status" value="1"/>
</dbReference>
<keyword evidence="3" id="KW-0882">Thioester bond</keyword>
<dbReference type="InterPro" id="IPR000020">
    <property type="entry name" value="Anaphylatoxin/fibulin"/>
</dbReference>
<dbReference type="Proteomes" id="UP000316079">
    <property type="component" value="Unassembled WGS sequence"/>
</dbReference>
<feature type="signal peptide" evidence="5">
    <location>
        <begin position="1"/>
        <end position="24"/>
    </location>
</feature>
<dbReference type="InterPro" id="IPR047565">
    <property type="entry name" value="Alpha-macroglob_thiol-ester_cl"/>
</dbReference>
<dbReference type="Gene3D" id="2.60.40.10">
    <property type="entry name" value="Immunoglobulins"/>
    <property type="match status" value="2"/>
</dbReference>
<evidence type="ECO:0000259" key="6">
    <source>
        <dbReference type="PROSITE" id="PS01178"/>
    </source>
</evidence>
<dbReference type="Gene3D" id="2.40.50.120">
    <property type="match status" value="1"/>
</dbReference>
<dbReference type="SMART" id="SM01359">
    <property type="entry name" value="A2M_N_2"/>
    <property type="match status" value="1"/>
</dbReference>
<dbReference type="Gene3D" id="1.20.91.20">
    <property type="entry name" value="Anaphylotoxins (complement system)"/>
    <property type="match status" value="1"/>
</dbReference>
<sequence length="1561" mass="174605">RTAKCKSMMVSPLFLVLFCVLVDAQKPTCLIFAPNIIHLGVRETVGVQLHGATQEISLELSFEKQNPSVTLSEKKTVFLNENNNYQAVVKLEVVPSLYGDVGKDSYVQLSAKSQDIFEEVNGRKANIFLSTKRGYIFIQTDKPIYNPGETGKWKIIASFYKFPESTTKVEIEVKEYVLPTFEVKIQASQPYHLLTSESFPFSISARYTYGKGVNGIAYVRFGLINQSGEKKYLLGTEKQITVKDGIAEAYILTANLMTQGQIEGNYIYIAVSVLDKASGMLEDAESSSVKIVTSPYVVDLSKTKTFFTPGGIFSILATATYPDGNRVPNLNFSATVTVEETSEQILNQESTGNHMGDVAISFPAPPQAKKLAITVSAKGKNLDVIHSDSKMTVSAMAAEEDSYLSLEVEKQFLQPGENLKATVRVITPQGAPKPTFIYFMVWSKGQIVQIGSVERTEATSINIKVKVDMVPSFRLLAYYFTAPPPNGKVVADSVWVDVKDVCKAKMTIRTDPETKVALVAVDSAVYILNKNKLSLQKMFEYMNSYDLACSIGGGEDSSAVLQRAGLTFISNCNLLTPIPTDHKCNKNKPNHRIKREEDYILKYNKIVSGFRDLERKCCLDGVRLNKLHTSCEERVKRVKETCQKAFKQCCEAAVEKRKKEKLERRKKYLGREVMINEDSIDIRNYFPQHEEIAPHSITTWEVQAVGISATKGFCIAEPKPLRVLKDFFLSIILPYSVKRNEQLQVKAVLYNYRKEDLEVVVKLKEEKGLCTAGGGDVKEEVKVSANSAVAVYFTVVPLVIGSIPIEVFAYASNGAADRVRKELRVEGEGEMVSIDQEFNIDSNLRRKVVDFAPPLDQIPGAQDSEVYLSLKGGVMGEAVENCLNLEGIDRLIELPTGCAEQTMVKMSPAIHAMRYLDATNQWLALKAERRDEAKSMIQTGYSTVLEYKKTDGSYGAFLETPSSLWLTAFIAKELTESREIIDVNDRYIQEAMAYLISSQKSNGAWDDPNRLYDRGMKGGVGNAKDDVPVTAYLLISMNHAKKVFEPGSDAELGRAMDKAKSYLEAQLEHLESPYSLAITAYALSLMDPQNAIALRAQEKLGAIAICDDTSCLWNAEEDSSESSGHADAESVETSAYALLTALVAQDQLMAKRDTVLALEALTKYSLQNNDVQNLDLRVELFYENGMKQDLHLNKSNALTAKAVKVVQTYKTMKKDQSYCDLFHLSVTVTGELEYKTEDTDEGYDDYDNYETYGVQNDPPMSSTEWFDLHTRRKRQISEETEKSPSFIYKVCLGIKSNSSAGYTGMVIVDISMLSGLIPNTRDLEHNAKGSERYIDHYETHQNKVFLYFEKIKEGEQCLQFGAEQVVPMGLVQPGSAVIYDYYSPEKRCEIFYTAPEKSPMISKLCNGNVCSCAEGGCPKLKVTFSKDIEANTRKHYACYSHFVAFAYEIKILNFTSDDVFMYYSVEITNTLQIASMDSDIQKGASRQMILRSSCDELKLENEAQYLIMGKNDDISVLNKDGQQYMLNNEMWIEKIPEEKKCKATKNKRCQWGAGADQETDL</sequence>
<dbReference type="Gene3D" id="1.20.50.70">
    <property type="match status" value="1"/>
</dbReference>
<dbReference type="CDD" id="cd00017">
    <property type="entry name" value="ANATO"/>
    <property type="match status" value="1"/>
</dbReference>
<dbReference type="InterPro" id="IPR050473">
    <property type="entry name" value="A2M/Complement_sys"/>
</dbReference>
<dbReference type="SMR" id="A0A553NKP2"/>
<dbReference type="SUPFAM" id="SSF48239">
    <property type="entry name" value="Terpenoid cyclases/Protein prenyltransferases"/>
    <property type="match status" value="1"/>
</dbReference>
<dbReference type="InterPro" id="IPR018933">
    <property type="entry name" value="Netrin_module_non-TIMP"/>
</dbReference>
<dbReference type="GO" id="GO:0005615">
    <property type="term" value="C:extracellular space"/>
    <property type="evidence" value="ECO:0007669"/>
    <property type="project" value="InterPro"/>
</dbReference>
<dbReference type="Gene3D" id="2.60.40.1930">
    <property type="match status" value="2"/>
</dbReference>
<dbReference type="InterPro" id="IPR011625">
    <property type="entry name" value="A2M_N_BRD"/>
</dbReference>
<dbReference type="InterPro" id="IPR018081">
    <property type="entry name" value="Anaphylatoxin_comp_syst"/>
</dbReference>
<dbReference type="SMART" id="SM01419">
    <property type="entry name" value="Thiol-ester_cl"/>
    <property type="match status" value="1"/>
</dbReference>
<dbReference type="Pfam" id="PF17790">
    <property type="entry name" value="MG1"/>
    <property type="match status" value="1"/>
</dbReference>
<dbReference type="PROSITE" id="PS00477">
    <property type="entry name" value="ALPHA_2_MACROGLOBULIN"/>
    <property type="match status" value="1"/>
</dbReference>
<dbReference type="GO" id="GO:0006956">
    <property type="term" value="P:complement activation"/>
    <property type="evidence" value="ECO:0007669"/>
    <property type="project" value="TreeGrafter"/>
</dbReference>
<evidence type="ECO:0000256" key="2">
    <source>
        <dbReference type="ARBA" id="ARBA00022525"/>
    </source>
</evidence>
<feature type="domain" description="Anaphylatoxin-like" evidence="6">
    <location>
        <begin position="617"/>
        <end position="650"/>
    </location>
</feature>
<dbReference type="PROSITE" id="PS01178">
    <property type="entry name" value="ANAPHYLATOXIN_2"/>
    <property type="match status" value="1"/>
</dbReference>
<dbReference type="STRING" id="623744.A0A553NKP2"/>
<dbReference type="SUPFAM" id="SSF49410">
    <property type="entry name" value="Alpha-macroglobulin receptor domain"/>
    <property type="match status" value="1"/>
</dbReference>
<dbReference type="InterPro" id="IPR036595">
    <property type="entry name" value="A-macroglobulin_rcpt-bd_sf"/>
</dbReference>
<evidence type="ECO:0000256" key="5">
    <source>
        <dbReference type="SAM" id="SignalP"/>
    </source>
</evidence>
<dbReference type="Pfam" id="PF00207">
    <property type="entry name" value="A2M"/>
    <property type="match status" value="1"/>
</dbReference>
<evidence type="ECO:0000259" key="7">
    <source>
        <dbReference type="PROSITE" id="PS50189"/>
    </source>
</evidence>
<dbReference type="InterPro" id="IPR041555">
    <property type="entry name" value="MG3"/>
</dbReference>
<dbReference type="InterPro" id="IPR041425">
    <property type="entry name" value="C3/4/5_MG1"/>
</dbReference>
<dbReference type="Pfam" id="PF07678">
    <property type="entry name" value="TED_complement"/>
    <property type="match status" value="1"/>
</dbReference>
<dbReference type="SUPFAM" id="SSF47686">
    <property type="entry name" value="Anaphylotoxins (complement system)"/>
    <property type="match status" value="1"/>
</dbReference>
<dbReference type="InterPro" id="IPR019742">
    <property type="entry name" value="MacrogloblnA2_CS"/>
</dbReference>
<keyword evidence="2" id="KW-0964">Secreted</keyword>
<dbReference type="PANTHER" id="PTHR11412:SF86">
    <property type="entry name" value="COMPLEMENT C4-A-RELATED"/>
    <property type="match status" value="1"/>
</dbReference>
<dbReference type="InterPro" id="IPR011626">
    <property type="entry name" value="Alpha-macroglobulin_TED"/>
</dbReference>
<feature type="chain" id="PRO_5022024118" evidence="5">
    <location>
        <begin position="25"/>
        <end position="1561"/>
    </location>
</feature>
<name>A0A553NKP2_9TELE</name>
<dbReference type="InterPro" id="IPR009048">
    <property type="entry name" value="A-macroglobulin_rcpt-bd"/>
</dbReference>
<protein>
    <submittedName>
        <fullName evidence="8">Uncharacterized protein</fullName>
    </submittedName>
</protein>
<dbReference type="InterPro" id="IPR008930">
    <property type="entry name" value="Terpenoid_cyclase/PrenylTrfase"/>
</dbReference>
<dbReference type="FunFam" id="2.60.40.690:FF:000002">
    <property type="entry name" value="Complement C4 isoform-A"/>
    <property type="match status" value="1"/>
</dbReference>
<comment type="subcellular location">
    <subcellularLocation>
        <location evidence="1">Secreted</location>
    </subcellularLocation>
</comment>
<keyword evidence="4" id="KW-1015">Disulfide bond</keyword>
<dbReference type="Pfam" id="PF01821">
    <property type="entry name" value="ANATO"/>
    <property type="match status" value="1"/>
</dbReference>
<dbReference type="SMART" id="SM00643">
    <property type="entry name" value="C345C"/>
    <property type="match status" value="1"/>
</dbReference>
<dbReference type="Pfam" id="PF01759">
    <property type="entry name" value="NTR"/>
    <property type="match status" value="1"/>
</dbReference>
<dbReference type="CDD" id="cd02896">
    <property type="entry name" value="complement_C3_C4_C5"/>
    <property type="match status" value="1"/>
</dbReference>
<dbReference type="SMART" id="SM01361">
    <property type="entry name" value="A2M_recep"/>
    <property type="match status" value="1"/>
</dbReference>
<dbReference type="Pfam" id="PF07677">
    <property type="entry name" value="A2M_recep"/>
    <property type="match status" value="1"/>
</dbReference>